<keyword evidence="3" id="KW-1185">Reference proteome</keyword>
<dbReference type="Proteomes" id="UP000238479">
    <property type="component" value="Chromosome 1"/>
</dbReference>
<dbReference type="Gene3D" id="3.10.180.10">
    <property type="entry name" value="2,3-Dihydroxybiphenyl 1,2-Dioxygenase, domain 1"/>
    <property type="match status" value="1"/>
</dbReference>
<dbReference type="Gramene" id="PRQ56527">
    <property type="protein sequence ID" value="PRQ56527"/>
    <property type="gene ID" value="RchiOBHm_Chr1g0337361"/>
</dbReference>
<dbReference type="InterPro" id="IPR054576">
    <property type="entry name" value="At5g48480-like_N"/>
</dbReference>
<accession>A0A2P6SCY2</accession>
<dbReference type="AlphaFoldDB" id="A0A2P6SCY2"/>
<name>A0A2P6SCY2_ROSCH</name>
<reference evidence="2 3" key="1">
    <citation type="journal article" date="2018" name="Nat. Genet.">
        <title>The Rosa genome provides new insights in the design of modern roses.</title>
        <authorList>
            <person name="Bendahmane M."/>
        </authorList>
    </citation>
    <scope>NUCLEOTIDE SEQUENCE [LARGE SCALE GENOMIC DNA]</scope>
    <source>
        <strain evidence="3">cv. Old Blush</strain>
    </source>
</reference>
<dbReference type="EMBL" id="PDCK01000039">
    <property type="protein sequence ID" value="PRQ56527.1"/>
    <property type="molecule type" value="Genomic_DNA"/>
</dbReference>
<sequence length="231" mass="26137">MEDEWKITEAMPQLMVASEKAFEAADFYELLFGAQKTRYNEFPMQSRTSDRYCRVACVELTIGSSPLVVRDFDSINSRVVRDVNSWVSTSLCLQCLNLDLMMARAVSIGCTVLKEILEDPVRPGVMVGIIRDPFGHVWELSNSSYGVSGEGFMNTECMNVLLQGWSKSKREENKGLFETYDFTPMVGSCETKKNAAHIVSTCRHQGPLFDPILFYCKYMVSHHGILCILKL</sequence>
<dbReference type="GO" id="GO:0051213">
    <property type="term" value="F:dioxygenase activity"/>
    <property type="evidence" value="ECO:0007669"/>
    <property type="project" value="UniProtKB-KW"/>
</dbReference>
<dbReference type="PANTHER" id="PTHR34109">
    <property type="entry name" value="BNAUNNG04460D PROTEIN-RELATED"/>
    <property type="match status" value="1"/>
</dbReference>
<dbReference type="PROSITE" id="PS51819">
    <property type="entry name" value="VOC"/>
    <property type="match status" value="1"/>
</dbReference>
<dbReference type="Pfam" id="PF22656">
    <property type="entry name" value="At5g48480-like_N"/>
    <property type="match status" value="1"/>
</dbReference>
<dbReference type="InterPro" id="IPR029068">
    <property type="entry name" value="Glyas_Bleomycin-R_OHBP_Dase"/>
</dbReference>
<evidence type="ECO:0000259" key="1">
    <source>
        <dbReference type="PROSITE" id="PS51819"/>
    </source>
</evidence>
<dbReference type="PANTHER" id="PTHR34109:SF1">
    <property type="entry name" value="VOC DOMAIN-CONTAINING PROTEIN"/>
    <property type="match status" value="1"/>
</dbReference>
<dbReference type="SUPFAM" id="SSF54593">
    <property type="entry name" value="Glyoxalase/Bleomycin resistance protein/Dihydroxybiphenyl dioxygenase"/>
    <property type="match status" value="1"/>
</dbReference>
<keyword evidence="2" id="KW-0223">Dioxygenase</keyword>
<protein>
    <submittedName>
        <fullName evidence="2">Putative glyoxalase/Bleomycin resistance protein/Dihydroxybiphenyl dioxygenase</fullName>
    </submittedName>
</protein>
<organism evidence="2 3">
    <name type="scientific">Rosa chinensis</name>
    <name type="common">China rose</name>
    <dbReference type="NCBI Taxonomy" id="74649"/>
    <lineage>
        <taxon>Eukaryota</taxon>
        <taxon>Viridiplantae</taxon>
        <taxon>Streptophyta</taxon>
        <taxon>Embryophyta</taxon>
        <taxon>Tracheophyta</taxon>
        <taxon>Spermatophyta</taxon>
        <taxon>Magnoliopsida</taxon>
        <taxon>eudicotyledons</taxon>
        <taxon>Gunneridae</taxon>
        <taxon>Pentapetalae</taxon>
        <taxon>rosids</taxon>
        <taxon>fabids</taxon>
        <taxon>Rosales</taxon>
        <taxon>Rosaceae</taxon>
        <taxon>Rosoideae</taxon>
        <taxon>Rosoideae incertae sedis</taxon>
        <taxon>Rosa</taxon>
    </lineage>
</organism>
<keyword evidence="2" id="KW-0560">Oxidoreductase</keyword>
<comment type="caution">
    <text evidence="2">The sequence shown here is derived from an EMBL/GenBank/DDBJ whole genome shotgun (WGS) entry which is preliminary data.</text>
</comment>
<gene>
    <name evidence="2" type="ORF">RchiOBHm_Chr1g0337361</name>
</gene>
<evidence type="ECO:0000313" key="2">
    <source>
        <dbReference type="EMBL" id="PRQ56527.1"/>
    </source>
</evidence>
<dbReference type="InterPro" id="IPR037523">
    <property type="entry name" value="VOC_core"/>
</dbReference>
<proteinExistence type="predicted"/>
<feature type="domain" description="VOC" evidence="1">
    <location>
        <begin position="10"/>
        <end position="143"/>
    </location>
</feature>
<evidence type="ECO:0000313" key="3">
    <source>
        <dbReference type="Proteomes" id="UP000238479"/>
    </source>
</evidence>